<evidence type="ECO:0000256" key="2">
    <source>
        <dbReference type="ARBA" id="ARBA00023002"/>
    </source>
</evidence>
<dbReference type="Pfam" id="PF00106">
    <property type="entry name" value="adh_short"/>
    <property type="match status" value="1"/>
</dbReference>
<dbReference type="CDD" id="cd05233">
    <property type="entry name" value="SDR_c"/>
    <property type="match status" value="1"/>
</dbReference>
<dbReference type="Gene3D" id="3.40.50.720">
    <property type="entry name" value="NAD(P)-binding Rossmann-like Domain"/>
    <property type="match status" value="1"/>
</dbReference>
<dbReference type="STRING" id="576137.A0A1L7XI22"/>
<evidence type="ECO:0000313" key="3">
    <source>
        <dbReference type="EMBL" id="CZR64607.1"/>
    </source>
</evidence>
<dbReference type="PANTHER" id="PTHR43477">
    <property type="entry name" value="DIHYDROANTICAPSIN 7-DEHYDROGENASE"/>
    <property type="match status" value="1"/>
</dbReference>
<dbReference type="AlphaFoldDB" id="A0A1L7XI22"/>
<dbReference type="OrthoDB" id="5840532at2759"/>
<dbReference type="PANTHER" id="PTHR43477:SF1">
    <property type="entry name" value="DIHYDROANTICAPSIN 7-DEHYDROGENASE"/>
    <property type="match status" value="1"/>
</dbReference>
<name>A0A1L7XI22_9HELO</name>
<sequence length="277" mass="28218">MAQVAGRNVLAIIGAGGMGLAIARRLGSGRNIFLADYSRAMLDKAEQSLRSEGHTVSSISMDVSSYDAVHKAAQAAAALGPIDAIVHTAGVAPGSSNSRQIFTIDLLGTANVIDAFLPVVSHGTSLVCIASMAGNMIPLSPELENHFATAPRGQLLQHKDIDLSGEGAAAGMAYAVAKRGNQLRVQAAAVAYGKKGARVNSVSPGVILTGLAQAQLDAPGGEGMRAMIAMSAMKRMGTPDDIANAVAFLASRESSFISGVDLLVDGGAVAGRKWPGA</sequence>
<keyword evidence="2" id="KW-0560">Oxidoreductase</keyword>
<dbReference type="SUPFAM" id="SSF51735">
    <property type="entry name" value="NAD(P)-binding Rossmann-fold domains"/>
    <property type="match status" value="1"/>
</dbReference>
<dbReference type="GO" id="GO:0016491">
    <property type="term" value="F:oxidoreductase activity"/>
    <property type="evidence" value="ECO:0007669"/>
    <property type="project" value="UniProtKB-KW"/>
</dbReference>
<dbReference type="Pfam" id="PF13561">
    <property type="entry name" value="adh_short_C2"/>
    <property type="match status" value="1"/>
</dbReference>
<dbReference type="InterPro" id="IPR036291">
    <property type="entry name" value="NAD(P)-bd_dom_sf"/>
</dbReference>
<reference evidence="3 4" key="1">
    <citation type="submission" date="2016-03" db="EMBL/GenBank/DDBJ databases">
        <authorList>
            <person name="Ploux O."/>
        </authorList>
    </citation>
    <scope>NUCLEOTIDE SEQUENCE [LARGE SCALE GENOMIC DNA]</scope>
    <source>
        <strain evidence="3 4">UAMH 11012</strain>
    </source>
</reference>
<proteinExistence type="inferred from homology"/>
<dbReference type="NCBIfam" id="NF005395">
    <property type="entry name" value="PRK06940.1"/>
    <property type="match status" value="1"/>
</dbReference>
<keyword evidence="4" id="KW-1185">Reference proteome</keyword>
<comment type="similarity">
    <text evidence="1">Belongs to the short-chain dehydrogenases/reductases (SDR) family.</text>
</comment>
<dbReference type="InterPro" id="IPR051122">
    <property type="entry name" value="SDR_DHRS6-like"/>
</dbReference>
<protein>
    <submittedName>
        <fullName evidence="3">Related to dehydrogenases with different specificities (Related to short-chain alcohol dehydrogenases)</fullName>
    </submittedName>
</protein>
<gene>
    <name evidence="3" type="ORF">PAC_14505</name>
</gene>
<evidence type="ECO:0000313" key="4">
    <source>
        <dbReference type="Proteomes" id="UP000184330"/>
    </source>
</evidence>
<dbReference type="Proteomes" id="UP000184330">
    <property type="component" value="Unassembled WGS sequence"/>
</dbReference>
<organism evidence="3 4">
    <name type="scientific">Phialocephala subalpina</name>
    <dbReference type="NCBI Taxonomy" id="576137"/>
    <lineage>
        <taxon>Eukaryota</taxon>
        <taxon>Fungi</taxon>
        <taxon>Dikarya</taxon>
        <taxon>Ascomycota</taxon>
        <taxon>Pezizomycotina</taxon>
        <taxon>Leotiomycetes</taxon>
        <taxon>Helotiales</taxon>
        <taxon>Mollisiaceae</taxon>
        <taxon>Phialocephala</taxon>
        <taxon>Phialocephala fortinii species complex</taxon>
    </lineage>
</organism>
<dbReference type="InterPro" id="IPR002347">
    <property type="entry name" value="SDR_fam"/>
</dbReference>
<dbReference type="EMBL" id="FJOG01000027">
    <property type="protein sequence ID" value="CZR64607.1"/>
    <property type="molecule type" value="Genomic_DNA"/>
</dbReference>
<accession>A0A1L7XI22</accession>
<evidence type="ECO:0000256" key="1">
    <source>
        <dbReference type="ARBA" id="ARBA00006484"/>
    </source>
</evidence>
<dbReference type="PRINTS" id="PR00081">
    <property type="entry name" value="GDHRDH"/>
</dbReference>